<feature type="compositionally biased region" description="Acidic residues" evidence="1">
    <location>
        <begin position="467"/>
        <end position="499"/>
    </location>
</feature>
<reference evidence="2" key="1">
    <citation type="journal article" date="2022" name="Int. J. Mol. Sci.">
        <title>Draft Genome of Tanacetum Coccineum: Genomic Comparison of Closely Related Tanacetum-Family Plants.</title>
        <authorList>
            <person name="Yamashiro T."/>
            <person name="Shiraishi A."/>
            <person name="Nakayama K."/>
            <person name="Satake H."/>
        </authorList>
    </citation>
    <scope>NUCLEOTIDE SEQUENCE</scope>
</reference>
<organism evidence="2 3">
    <name type="scientific">Tanacetum coccineum</name>
    <dbReference type="NCBI Taxonomy" id="301880"/>
    <lineage>
        <taxon>Eukaryota</taxon>
        <taxon>Viridiplantae</taxon>
        <taxon>Streptophyta</taxon>
        <taxon>Embryophyta</taxon>
        <taxon>Tracheophyta</taxon>
        <taxon>Spermatophyta</taxon>
        <taxon>Magnoliopsida</taxon>
        <taxon>eudicotyledons</taxon>
        <taxon>Gunneridae</taxon>
        <taxon>Pentapetalae</taxon>
        <taxon>asterids</taxon>
        <taxon>campanulids</taxon>
        <taxon>Asterales</taxon>
        <taxon>Asteraceae</taxon>
        <taxon>Asteroideae</taxon>
        <taxon>Anthemideae</taxon>
        <taxon>Anthemidinae</taxon>
        <taxon>Tanacetum</taxon>
    </lineage>
</organism>
<evidence type="ECO:0000313" key="2">
    <source>
        <dbReference type="EMBL" id="GJT76840.1"/>
    </source>
</evidence>
<evidence type="ECO:0000256" key="1">
    <source>
        <dbReference type="SAM" id="MobiDB-lite"/>
    </source>
</evidence>
<feature type="region of interest" description="Disordered" evidence="1">
    <location>
        <begin position="367"/>
        <end position="390"/>
    </location>
</feature>
<evidence type="ECO:0008006" key="4">
    <source>
        <dbReference type="Google" id="ProtNLM"/>
    </source>
</evidence>
<protein>
    <recommendedName>
        <fullName evidence="4">Reverse transcriptase domain-containing protein</fullName>
    </recommendedName>
</protein>
<dbReference type="Proteomes" id="UP001151760">
    <property type="component" value="Unassembled WGS sequence"/>
</dbReference>
<feature type="region of interest" description="Disordered" evidence="1">
    <location>
        <begin position="534"/>
        <end position="574"/>
    </location>
</feature>
<comment type="caution">
    <text evidence="2">The sequence shown here is derived from an EMBL/GenBank/DDBJ whole genome shotgun (WGS) entry which is preliminary data.</text>
</comment>
<feature type="compositionally biased region" description="Pro residues" evidence="1">
    <location>
        <begin position="534"/>
        <end position="543"/>
    </location>
</feature>
<sequence length="893" mass="99579">MAPMASSDPEVKTCSKIYLKNYETLKKQYDDLVAKKHETEFKAITYKRGLDTVEAQLVTYRKNEVLFSEEVAVLKREVGIKQYEINTLKTEFEKVKQEKDAIDLKIEKFGKASKDLDQLLESQITDKSKKGLGYSAVPPPHPLIYNRPNKLDLSYSGLEEFQQPEFEVYGLRANKKWVSDNEDEVESPVVVEKKTVVPTIPKVNVVRPKQQEKPVKKTVRYAEMYRSKSPKGNQRNWNNLKSQQLGSDFVMNNKACFSRTESQRRVSVNSQQRLSARADKCTHFSSLLHTWFYRASVAYSTYPRLLIQATAITPSDIQHSAATKIWGCYRLVSEPRVFWGADEEVSDGCSPRVIVLGYDGLLMQPVAPPSPDYIPGPEDPQTPPVPQDEDEREAMFIQPHDHDYVPEPIYPEYIPLDDKHEFLAEEQPLPPVDSPTAESPGYITKSDPEGYKDDETENGPVDYPIDGGDDGDDDDGDSSRDDADDEDEDEEDEEEEEEEHPALADSAVIVPTVEPASISLPPEAEVERLLAMPTPSPSPPISLSPPSTGERLARCTAPPAHSSSPLVPSPLLPSSGCPTQIQTLRIASTQALIDVVTAALPSPPLPPLPPSLYIPPPIDRRDDVPESVLPPRKRLCLSTLDSRYEIGKSSTARPTEGRGIDYGFVSTVDAEARQQGISEVGYGIRDTWVDPTEAIPEVAPMTVEEVNIRVTELAELHERDTQELYALLEDAQDGDSMDCRGGGLCFLIGLGSLDRIESGDPSGASVKFATYTLLGAALTCWNGQIRTLVPDAYSMTWEVKGNDVPAYTERFQELTLICSKFISNETEKVDKYISGLPDNIYGNVKSARPKTLDETIELANDLMDQKLRTYAERQSDNKRKVDDSSRNNHGHQQ</sequence>
<feature type="region of interest" description="Disordered" evidence="1">
    <location>
        <begin position="427"/>
        <end position="510"/>
    </location>
</feature>
<feature type="region of interest" description="Disordered" evidence="1">
    <location>
        <begin position="872"/>
        <end position="893"/>
    </location>
</feature>
<feature type="compositionally biased region" description="Pro residues" evidence="1">
    <location>
        <begin position="367"/>
        <end position="386"/>
    </location>
</feature>
<feature type="compositionally biased region" description="Basic and acidic residues" evidence="1">
    <location>
        <begin position="872"/>
        <end position="886"/>
    </location>
</feature>
<gene>
    <name evidence="2" type="ORF">Tco_1043565</name>
</gene>
<proteinExistence type="predicted"/>
<evidence type="ECO:0000313" key="3">
    <source>
        <dbReference type="Proteomes" id="UP001151760"/>
    </source>
</evidence>
<reference evidence="2" key="2">
    <citation type="submission" date="2022-01" db="EMBL/GenBank/DDBJ databases">
        <authorList>
            <person name="Yamashiro T."/>
            <person name="Shiraishi A."/>
            <person name="Satake H."/>
            <person name="Nakayama K."/>
        </authorList>
    </citation>
    <scope>NUCLEOTIDE SEQUENCE</scope>
</reference>
<accession>A0ABQ5GN10</accession>
<keyword evidence="3" id="KW-1185">Reference proteome</keyword>
<dbReference type="EMBL" id="BQNB010018660">
    <property type="protein sequence ID" value="GJT76840.1"/>
    <property type="molecule type" value="Genomic_DNA"/>
</dbReference>
<name>A0ABQ5GN10_9ASTR</name>